<evidence type="ECO:0000313" key="4">
    <source>
        <dbReference type="Proteomes" id="UP000242616"/>
    </source>
</evidence>
<dbReference type="InterPro" id="IPR010982">
    <property type="entry name" value="Lambda_DNA-bd_dom_sf"/>
</dbReference>
<dbReference type="InterPro" id="IPR001387">
    <property type="entry name" value="Cro/C1-type_HTH"/>
</dbReference>
<keyword evidence="1" id="KW-0238">DNA-binding</keyword>
<feature type="domain" description="HTH cro/C1-type" evidence="2">
    <location>
        <begin position="5"/>
        <end position="59"/>
    </location>
</feature>
<organism evidence="3 4">
    <name type="scientific">Thermosipho affectus</name>
    <dbReference type="NCBI Taxonomy" id="660294"/>
    <lineage>
        <taxon>Bacteria</taxon>
        <taxon>Thermotogati</taxon>
        <taxon>Thermotogota</taxon>
        <taxon>Thermotogae</taxon>
        <taxon>Thermotogales</taxon>
        <taxon>Fervidobacteriaceae</taxon>
        <taxon>Thermosipho</taxon>
    </lineage>
</organism>
<evidence type="ECO:0000259" key="2">
    <source>
        <dbReference type="PROSITE" id="PS50943"/>
    </source>
</evidence>
<dbReference type="RefSeq" id="WP_075665874.1">
    <property type="nucleotide sequence ID" value="NZ_LBFC01000018.1"/>
</dbReference>
<keyword evidence="4" id="KW-1185">Reference proteome</keyword>
<dbReference type="PANTHER" id="PTHR46558:SF4">
    <property type="entry name" value="DNA-BIDING PHAGE PROTEIN"/>
    <property type="match status" value="1"/>
</dbReference>
<accession>A0ABX3IGZ0</accession>
<proteinExistence type="predicted"/>
<dbReference type="CDD" id="cd00093">
    <property type="entry name" value="HTH_XRE"/>
    <property type="match status" value="1"/>
</dbReference>
<dbReference type="Proteomes" id="UP000242616">
    <property type="component" value="Unassembled WGS sequence"/>
</dbReference>
<evidence type="ECO:0000313" key="3">
    <source>
        <dbReference type="EMBL" id="ONN27104.1"/>
    </source>
</evidence>
<dbReference type="SMART" id="SM00530">
    <property type="entry name" value="HTH_XRE"/>
    <property type="match status" value="1"/>
</dbReference>
<dbReference type="EMBL" id="LBFC01000018">
    <property type="protein sequence ID" value="ONN27104.1"/>
    <property type="molecule type" value="Genomic_DNA"/>
</dbReference>
<comment type="caution">
    <text evidence="3">The sequence shown here is derived from an EMBL/GenBank/DDBJ whole genome shotgun (WGS) entry which is preliminary data.</text>
</comment>
<protein>
    <recommendedName>
        <fullName evidence="2">HTH cro/C1-type domain-containing protein</fullName>
    </recommendedName>
</protein>
<reference evidence="3 4" key="1">
    <citation type="submission" date="2015-06" db="EMBL/GenBank/DDBJ databases">
        <title>Genome sequencing of Thermotogales isolates from hydrothermal vents.</title>
        <authorList>
            <person name="Haverkamp T.H."/>
            <person name="Kublanov I.V."/>
            <person name="Nesbo C.L."/>
        </authorList>
    </citation>
    <scope>NUCLEOTIDE SEQUENCE [LARGE SCALE GENOMIC DNA]</scope>
    <source>
        <strain evidence="4">ik275mar</strain>
    </source>
</reference>
<dbReference type="Pfam" id="PF01381">
    <property type="entry name" value="HTH_3"/>
    <property type="match status" value="1"/>
</dbReference>
<dbReference type="PROSITE" id="PS50943">
    <property type="entry name" value="HTH_CROC1"/>
    <property type="match status" value="1"/>
</dbReference>
<dbReference type="SUPFAM" id="SSF47413">
    <property type="entry name" value="lambda repressor-like DNA-binding domains"/>
    <property type="match status" value="1"/>
</dbReference>
<name>A0ABX3IGZ0_9BACT</name>
<dbReference type="Gene3D" id="1.10.260.40">
    <property type="entry name" value="lambda repressor-like DNA-binding domains"/>
    <property type="match status" value="1"/>
</dbReference>
<evidence type="ECO:0000256" key="1">
    <source>
        <dbReference type="ARBA" id="ARBA00023125"/>
    </source>
</evidence>
<sequence length="66" mass="7644">MKNKIKFFRALNNITQEELAKKVGVSRQTINYIERGKYVPSVLLALKIARVFNCQVEEVFILEEGD</sequence>
<gene>
    <name evidence="3" type="ORF">XJ44_04750</name>
</gene>
<dbReference type="PANTHER" id="PTHR46558">
    <property type="entry name" value="TRACRIPTIONAL REGULATORY PROTEIN-RELATED-RELATED"/>
    <property type="match status" value="1"/>
</dbReference>